<feature type="domain" description="MoeA N-terminal and linker" evidence="1">
    <location>
        <begin position="24"/>
        <end position="80"/>
    </location>
</feature>
<sequence>MGRRARERLGGAVTGLPAHHPSWERARSLARAAAGAALPGVPRTLEDALGHALAEPLTALTDLPPFATSAMDGWAVSGPGPWQLGEL</sequence>
<evidence type="ECO:0000313" key="2">
    <source>
        <dbReference type="EMBL" id="NEB90291.1"/>
    </source>
</evidence>
<comment type="caution">
    <text evidence="2">The sequence shown here is derived from an EMBL/GenBank/DDBJ whole genome shotgun (WGS) entry which is preliminary data.</text>
</comment>
<organism evidence="2 3">
    <name type="scientific">Streptomyces bauhiniae</name>
    <dbReference type="NCBI Taxonomy" id="2340725"/>
    <lineage>
        <taxon>Bacteria</taxon>
        <taxon>Bacillati</taxon>
        <taxon>Actinomycetota</taxon>
        <taxon>Actinomycetes</taxon>
        <taxon>Kitasatosporales</taxon>
        <taxon>Streptomycetaceae</taxon>
        <taxon>Streptomyces</taxon>
    </lineage>
</organism>
<gene>
    <name evidence="2" type="ORF">G3I21_00755</name>
</gene>
<evidence type="ECO:0000259" key="1">
    <source>
        <dbReference type="Pfam" id="PF03453"/>
    </source>
</evidence>
<dbReference type="EMBL" id="JAAGMR010000007">
    <property type="protein sequence ID" value="NEB90291.1"/>
    <property type="molecule type" value="Genomic_DNA"/>
</dbReference>
<dbReference type="AlphaFoldDB" id="A0A7K3QK80"/>
<feature type="non-terminal residue" evidence="2">
    <location>
        <position position="87"/>
    </location>
</feature>
<dbReference type="Gene3D" id="2.170.190.11">
    <property type="entry name" value="Molybdopterin biosynthesis moea protein, domain 3"/>
    <property type="match status" value="1"/>
</dbReference>
<dbReference type="Proteomes" id="UP000470520">
    <property type="component" value="Unassembled WGS sequence"/>
</dbReference>
<dbReference type="GO" id="GO:0032324">
    <property type="term" value="P:molybdopterin cofactor biosynthetic process"/>
    <property type="evidence" value="ECO:0007669"/>
    <property type="project" value="InterPro"/>
</dbReference>
<reference evidence="2 3" key="1">
    <citation type="submission" date="2020-01" db="EMBL/GenBank/DDBJ databases">
        <title>Insect and environment-associated Actinomycetes.</title>
        <authorList>
            <person name="Currrie C."/>
            <person name="Chevrette M."/>
            <person name="Carlson C."/>
            <person name="Stubbendieck R."/>
            <person name="Wendt-Pienkowski E."/>
        </authorList>
    </citation>
    <scope>NUCLEOTIDE SEQUENCE [LARGE SCALE GENOMIC DNA]</scope>
    <source>
        <strain evidence="2 3">SID7754</strain>
    </source>
</reference>
<evidence type="ECO:0000313" key="3">
    <source>
        <dbReference type="Proteomes" id="UP000470520"/>
    </source>
</evidence>
<dbReference type="Gene3D" id="3.90.105.10">
    <property type="entry name" value="Molybdopterin biosynthesis moea protein, domain 2"/>
    <property type="match status" value="1"/>
</dbReference>
<dbReference type="InterPro" id="IPR036135">
    <property type="entry name" value="MoeA_linker/N_sf"/>
</dbReference>
<dbReference type="Pfam" id="PF03453">
    <property type="entry name" value="MoeA_N"/>
    <property type="match status" value="1"/>
</dbReference>
<accession>A0A7K3QK80</accession>
<proteinExistence type="predicted"/>
<protein>
    <recommendedName>
        <fullName evidence="1">MoeA N-terminal and linker domain-containing protein</fullName>
    </recommendedName>
</protein>
<dbReference type="SUPFAM" id="SSF63882">
    <property type="entry name" value="MoeA N-terminal region -like"/>
    <property type="match status" value="1"/>
</dbReference>
<name>A0A7K3QK80_9ACTN</name>
<dbReference type="InterPro" id="IPR005110">
    <property type="entry name" value="MoeA_linker/N"/>
</dbReference>